<comment type="cofactor">
    <cofactor evidence="1">
        <name>Mn(2+)</name>
        <dbReference type="ChEBI" id="CHEBI:29035"/>
    </cofactor>
</comment>
<organism evidence="9 10">
    <name type="scientific">Arabidopsis thaliana</name>
    <name type="common">Mouse-ear cress</name>
    <dbReference type="NCBI Taxonomy" id="3702"/>
    <lineage>
        <taxon>Eukaryota</taxon>
        <taxon>Viridiplantae</taxon>
        <taxon>Streptophyta</taxon>
        <taxon>Embryophyta</taxon>
        <taxon>Tracheophyta</taxon>
        <taxon>Spermatophyta</taxon>
        <taxon>Magnoliopsida</taxon>
        <taxon>eudicotyledons</taxon>
        <taxon>Gunneridae</taxon>
        <taxon>Pentapetalae</taxon>
        <taxon>rosids</taxon>
        <taxon>malvids</taxon>
        <taxon>Brassicales</taxon>
        <taxon>Brassicaceae</taxon>
        <taxon>Camelineae</taxon>
        <taxon>Arabidopsis</taxon>
    </lineage>
</organism>
<evidence type="ECO:0000256" key="5">
    <source>
        <dbReference type="ARBA" id="ARBA00022842"/>
    </source>
</evidence>
<comment type="cofactor">
    <cofactor evidence="2">
        <name>Mg(2+)</name>
        <dbReference type="ChEBI" id="CHEBI:18420"/>
    </cofactor>
</comment>
<proteinExistence type="predicted"/>
<evidence type="ECO:0000256" key="7">
    <source>
        <dbReference type="SAM" id="Phobius"/>
    </source>
</evidence>
<dbReference type="GO" id="GO:0006637">
    <property type="term" value="P:acyl-CoA metabolic process"/>
    <property type="evidence" value="ECO:0007669"/>
    <property type="project" value="UniProtKB-ARBA"/>
</dbReference>
<dbReference type="FunFam" id="3.90.79.10:FF:000036">
    <property type="entry name" value="Nudix hydrolase 11"/>
    <property type="match status" value="1"/>
</dbReference>
<dbReference type="InterPro" id="IPR030674">
    <property type="entry name" value="Nudix_hydrolase_AtNUDT22"/>
</dbReference>
<evidence type="ECO:0000256" key="3">
    <source>
        <dbReference type="ARBA" id="ARBA00022723"/>
    </source>
</evidence>
<dbReference type="Proteomes" id="UP000078284">
    <property type="component" value="Chromosome 2"/>
</dbReference>
<protein>
    <submittedName>
        <fullName evidence="9">NUDT22</fullName>
    </submittedName>
</protein>
<keyword evidence="3" id="KW-0479">Metal-binding</keyword>
<evidence type="ECO:0000259" key="8">
    <source>
        <dbReference type="PROSITE" id="PS51462"/>
    </source>
</evidence>
<dbReference type="ExpressionAtlas" id="A0A178VVC0">
    <property type="expression patterns" value="baseline and differential"/>
</dbReference>
<keyword evidence="7" id="KW-0812">Transmembrane</keyword>
<dbReference type="Pfam" id="PF00293">
    <property type="entry name" value="NUDIX"/>
    <property type="match status" value="1"/>
</dbReference>
<evidence type="ECO:0000313" key="10">
    <source>
        <dbReference type="Proteomes" id="UP000078284"/>
    </source>
</evidence>
<dbReference type="GO" id="GO:0008893">
    <property type="term" value="F:guanosine-3',5'-bis(diphosphate) 3'-diphosphatase activity"/>
    <property type="evidence" value="ECO:0007669"/>
    <property type="project" value="UniProtKB-ARBA"/>
</dbReference>
<keyword evidence="6" id="KW-0464">Manganese</keyword>
<feature type="transmembrane region" description="Helical" evidence="7">
    <location>
        <begin position="293"/>
        <end position="315"/>
    </location>
</feature>
<reference evidence="10" key="1">
    <citation type="journal article" date="2016" name="Proc. Natl. Acad. Sci. U.S.A.">
        <title>Chromosome-level assembly of Arabidopsis thaliana Ler reveals the extent of translocation and inversion polymorphisms.</title>
        <authorList>
            <person name="Zapata L."/>
            <person name="Ding J."/>
            <person name="Willing E.M."/>
            <person name="Hartwig B."/>
            <person name="Bezdan D."/>
            <person name="Jiao W.B."/>
            <person name="Patel V."/>
            <person name="Velikkakam James G."/>
            <person name="Koornneef M."/>
            <person name="Ossowski S."/>
            <person name="Schneeberger K."/>
        </authorList>
    </citation>
    <scope>NUCLEOTIDE SEQUENCE [LARGE SCALE GENOMIC DNA]</scope>
    <source>
        <strain evidence="10">cv. Landsberg erecta</strain>
    </source>
</reference>
<dbReference type="GO" id="GO:0046872">
    <property type="term" value="F:metal ion binding"/>
    <property type="evidence" value="ECO:0007669"/>
    <property type="project" value="UniProtKB-KW"/>
</dbReference>
<dbReference type="Gene3D" id="3.90.79.10">
    <property type="entry name" value="Nucleoside Triphosphate Pyrophosphohydrolase"/>
    <property type="match status" value="1"/>
</dbReference>
<dbReference type="GO" id="GO:0015937">
    <property type="term" value="P:coenzyme A biosynthetic process"/>
    <property type="evidence" value="ECO:0007669"/>
    <property type="project" value="UniProtKB-ARBA"/>
</dbReference>
<evidence type="ECO:0000256" key="2">
    <source>
        <dbReference type="ARBA" id="ARBA00001946"/>
    </source>
</evidence>
<dbReference type="InterPro" id="IPR015797">
    <property type="entry name" value="NUDIX_hydrolase-like_dom_sf"/>
</dbReference>
<dbReference type="GO" id="GO:0005737">
    <property type="term" value="C:cytoplasm"/>
    <property type="evidence" value="ECO:0007669"/>
    <property type="project" value="UniProtKB-ARBA"/>
</dbReference>
<evidence type="ECO:0000256" key="4">
    <source>
        <dbReference type="ARBA" id="ARBA00022801"/>
    </source>
</evidence>
<evidence type="ECO:0000256" key="1">
    <source>
        <dbReference type="ARBA" id="ARBA00001936"/>
    </source>
</evidence>
<name>A0A178VVC0_ARATH</name>
<dbReference type="GO" id="GO:0010945">
    <property type="term" value="F:coenzyme A diphosphatase activity"/>
    <property type="evidence" value="ECO:0007669"/>
    <property type="project" value="InterPro"/>
</dbReference>
<keyword evidence="7" id="KW-0472">Membrane</keyword>
<dbReference type="SUPFAM" id="SSF55811">
    <property type="entry name" value="Nudix"/>
    <property type="match status" value="1"/>
</dbReference>
<dbReference type="InterPro" id="IPR000086">
    <property type="entry name" value="NUDIX_hydrolase_dom"/>
</dbReference>
<sequence length="319" mass="35870">MKSGASAASPTAKSFNFGSSRLLALAQQLRVYKPPLSSSFDEREELLAYKESTRKSITHVGFQESMAPVRFRPKKAAVLICLFEGDDGDLRVILTKRSSTLSTHSGEVSLPGGKAEEHDKDDGITATREAEEEIKLDPSLVDVVAFLEPFLSQHLLRVIPVVGILWDRKAFNPTPNPAEVEAVFDAPFEMFLKDENRRSEEFDWMGEKHLVHFFDYKTGDSDYVIWGLTARILIRAATVVYQRPPAFIEQKPNLKYSKMNQATRLYGWLKPLANLHESCENGRLLGHVPGQSVLLIIVTLLFVCSLFPSHSFSIFNCEH</sequence>
<evidence type="ECO:0000313" key="9">
    <source>
        <dbReference type="EMBL" id="OAP09361.1"/>
    </source>
</evidence>
<gene>
    <name evidence="9" type="ordered locus">AXX17_At2g30460</name>
</gene>
<comment type="caution">
    <text evidence="9">The sequence shown here is derived from an EMBL/GenBank/DDBJ whole genome shotgun (WGS) entry which is preliminary data.</text>
</comment>
<dbReference type="PIRSF" id="PIRSF038132">
    <property type="entry name" value="Nudix_hydrolase_AtNUDT22"/>
    <property type="match status" value="1"/>
</dbReference>
<evidence type="ECO:0000256" key="6">
    <source>
        <dbReference type="ARBA" id="ARBA00023211"/>
    </source>
</evidence>
<dbReference type="InterPro" id="IPR045121">
    <property type="entry name" value="CoAse"/>
</dbReference>
<dbReference type="PANTHER" id="PTHR12992">
    <property type="entry name" value="NUDIX HYDROLASE"/>
    <property type="match status" value="1"/>
</dbReference>
<dbReference type="CDD" id="cd03426">
    <property type="entry name" value="NUDIX_CoAse_Nudt7"/>
    <property type="match status" value="1"/>
</dbReference>
<dbReference type="EMBL" id="LUHQ01000002">
    <property type="protein sequence ID" value="OAP09361.1"/>
    <property type="molecule type" value="Genomic_DNA"/>
</dbReference>
<keyword evidence="5" id="KW-0460">Magnesium</keyword>
<dbReference type="AlphaFoldDB" id="A0A178VVC0"/>
<dbReference type="PROSITE" id="PS51462">
    <property type="entry name" value="NUDIX"/>
    <property type="match status" value="1"/>
</dbReference>
<accession>A0A178VVC0</accession>
<keyword evidence="7" id="KW-1133">Transmembrane helix</keyword>
<keyword evidence="4" id="KW-0378">Hydrolase</keyword>
<dbReference type="PANTHER" id="PTHR12992:SF24">
    <property type="entry name" value="PEROXISOMAL COENZYME A DIPHOSPHATASE NUDT7"/>
    <property type="match status" value="1"/>
</dbReference>
<feature type="domain" description="Nudix hydrolase" evidence="8">
    <location>
        <begin position="73"/>
        <end position="229"/>
    </location>
</feature>